<accession>A0A0C1HHB5</accession>
<proteinExistence type="predicted"/>
<gene>
    <name evidence="2" type="ORF">DB44_AR00010</name>
</gene>
<comment type="caution">
    <text evidence="2">The sequence shown here is derived from an EMBL/GenBank/DDBJ whole genome shotgun (WGS) entry which is preliminary data.</text>
</comment>
<dbReference type="AlphaFoldDB" id="A0A0C1HHB5"/>
<feature type="transmembrane region" description="Helical" evidence="1">
    <location>
        <begin position="61"/>
        <end position="78"/>
    </location>
</feature>
<evidence type="ECO:0000313" key="2">
    <source>
        <dbReference type="EMBL" id="KIC74018.1"/>
    </source>
</evidence>
<evidence type="ECO:0000313" key="3">
    <source>
        <dbReference type="Proteomes" id="UP000031465"/>
    </source>
</evidence>
<keyword evidence="1" id="KW-0472">Membrane</keyword>
<dbReference type="Proteomes" id="UP000031465">
    <property type="component" value="Unassembled WGS sequence"/>
</dbReference>
<reference evidence="2 3" key="1">
    <citation type="journal article" date="2014" name="Mol. Biol. Evol.">
        <title>Massive expansion of Ubiquitination-related gene families within the Chlamydiae.</title>
        <authorList>
            <person name="Domman D."/>
            <person name="Collingro A."/>
            <person name="Lagkouvardos I."/>
            <person name="Gehre L."/>
            <person name="Weinmaier T."/>
            <person name="Rattei T."/>
            <person name="Subtil A."/>
            <person name="Horn M."/>
        </authorList>
    </citation>
    <scope>NUCLEOTIDE SEQUENCE [LARGE SCALE GENOMIC DNA]</scope>
    <source>
        <strain evidence="2 3">EI2</strain>
    </source>
</reference>
<protein>
    <submittedName>
        <fullName evidence="2">Uncharacterized protein</fullName>
    </submittedName>
</protein>
<dbReference type="RefSeq" id="WP_039356162.1">
    <property type="nucleotide sequence ID" value="NZ_JSAN01000016.1"/>
</dbReference>
<dbReference type="EMBL" id="JSAN01000016">
    <property type="protein sequence ID" value="KIC74018.1"/>
    <property type="molecule type" value="Genomic_DNA"/>
</dbReference>
<sequence length="79" mass="8863">MKSGCLSLLGYSTAAEFTSKYFLKQEMMEINKSMSLSLDCILGEGHSKFILKKMIKKAKGFCLNPLALYILLLFLFLAS</sequence>
<keyword evidence="1" id="KW-0812">Transmembrane</keyword>
<keyword evidence="1" id="KW-1133">Transmembrane helix</keyword>
<organism evidence="2 3">
    <name type="scientific">Candidatus Protochlamydia amoebophila</name>
    <dbReference type="NCBI Taxonomy" id="362787"/>
    <lineage>
        <taxon>Bacteria</taxon>
        <taxon>Pseudomonadati</taxon>
        <taxon>Chlamydiota</taxon>
        <taxon>Chlamydiia</taxon>
        <taxon>Parachlamydiales</taxon>
        <taxon>Parachlamydiaceae</taxon>
        <taxon>Candidatus Protochlamydia</taxon>
    </lineage>
</organism>
<name>A0A0C1HHB5_9BACT</name>
<feature type="non-terminal residue" evidence="2">
    <location>
        <position position="79"/>
    </location>
</feature>
<evidence type="ECO:0000256" key="1">
    <source>
        <dbReference type="SAM" id="Phobius"/>
    </source>
</evidence>